<dbReference type="Proteomes" id="UP001140091">
    <property type="component" value="Unassembled WGS sequence"/>
</dbReference>
<gene>
    <name evidence="2" type="ORF">H1R20_g10764</name>
</gene>
<evidence type="ECO:0000256" key="1">
    <source>
        <dbReference type="SAM" id="MobiDB-lite"/>
    </source>
</evidence>
<feature type="region of interest" description="Disordered" evidence="1">
    <location>
        <begin position="1"/>
        <end position="23"/>
    </location>
</feature>
<feature type="compositionally biased region" description="Polar residues" evidence="1">
    <location>
        <begin position="8"/>
        <end position="21"/>
    </location>
</feature>
<name>A0A9W8MF51_9AGAR</name>
<dbReference type="AlphaFoldDB" id="A0A9W8MF51"/>
<dbReference type="EMBL" id="JANBPK010001066">
    <property type="protein sequence ID" value="KAJ2926334.1"/>
    <property type="molecule type" value="Genomic_DNA"/>
</dbReference>
<reference evidence="2" key="1">
    <citation type="submission" date="2022-06" db="EMBL/GenBank/DDBJ databases">
        <title>Genome Sequence of Candolleomyces eurysporus.</title>
        <authorList>
            <person name="Buettner E."/>
        </authorList>
    </citation>
    <scope>NUCLEOTIDE SEQUENCE</scope>
    <source>
        <strain evidence="2">VTCC 930004</strain>
    </source>
</reference>
<comment type="caution">
    <text evidence="2">The sequence shown here is derived from an EMBL/GenBank/DDBJ whole genome shotgun (WGS) entry which is preliminary data.</text>
</comment>
<keyword evidence="3" id="KW-1185">Reference proteome</keyword>
<proteinExistence type="predicted"/>
<organism evidence="2 3">
    <name type="scientific">Candolleomyces eurysporus</name>
    <dbReference type="NCBI Taxonomy" id="2828524"/>
    <lineage>
        <taxon>Eukaryota</taxon>
        <taxon>Fungi</taxon>
        <taxon>Dikarya</taxon>
        <taxon>Basidiomycota</taxon>
        <taxon>Agaricomycotina</taxon>
        <taxon>Agaricomycetes</taxon>
        <taxon>Agaricomycetidae</taxon>
        <taxon>Agaricales</taxon>
        <taxon>Agaricineae</taxon>
        <taxon>Psathyrellaceae</taxon>
        <taxon>Candolleomyces</taxon>
    </lineage>
</organism>
<evidence type="ECO:0000313" key="3">
    <source>
        <dbReference type="Proteomes" id="UP001140091"/>
    </source>
</evidence>
<protein>
    <submittedName>
        <fullName evidence="2">Uncharacterized protein</fullName>
    </submittedName>
</protein>
<feature type="non-terminal residue" evidence="2">
    <location>
        <position position="118"/>
    </location>
</feature>
<evidence type="ECO:0000313" key="2">
    <source>
        <dbReference type="EMBL" id="KAJ2926334.1"/>
    </source>
</evidence>
<sequence>MPGVIRPQITTRPNPSGSDPQVESPEVLNFALDVADMHLRVVHRLNTIALLHFNLLLEMNSRATWSHIPPILSGSKDKHQAAQLLQDTLSINPIPYLYLSDCIQKIYEDMVPLMADRR</sequence>
<accession>A0A9W8MF51</accession>